<keyword evidence="4" id="KW-1185">Reference proteome</keyword>
<evidence type="ECO:0000313" key="3">
    <source>
        <dbReference type="EMBL" id="TQM64510.1"/>
    </source>
</evidence>
<accession>A0A543I216</accession>
<proteinExistence type="predicted"/>
<evidence type="ECO:0000256" key="2">
    <source>
        <dbReference type="SAM" id="Phobius"/>
    </source>
</evidence>
<keyword evidence="2" id="KW-0472">Membrane</keyword>
<dbReference type="AlphaFoldDB" id="A0A543I216"/>
<dbReference type="NCBIfam" id="TIGR03816">
    <property type="entry name" value="tadE_like_DECH"/>
    <property type="match status" value="1"/>
</dbReference>
<name>A0A543I216_9MICO</name>
<dbReference type="RefSeq" id="WP_185748879.1">
    <property type="nucleotide sequence ID" value="NZ_VFPM01000001.1"/>
</dbReference>
<sequence>MTDRAVDRGSASVLVVGVIGLIVALTAGALVLAGAVRASHQARLGADLAVIGAAQQVRDGASAAEACATAARLALANGTSLQACSVSGFEVWVTVAATSSSWPEAATARSRAGPEHAGP</sequence>
<keyword evidence="2" id="KW-0812">Transmembrane</keyword>
<dbReference type="Proteomes" id="UP000316747">
    <property type="component" value="Unassembled WGS sequence"/>
</dbReference>
<evidence type="ECO:0000256" key="1">
    <source>
        <dbReference type="SAM" id="MobiDB-lite"/>
    </source>
</evidence>
<comment type="caution">
    <text evidence="3">The sequence shown here is derived from an EMBL/GenBank/DDBJ whole genome shotgun (WGS) entry which is preliminary data.</text>
</comment>
<protein>
    <submittedName>
        <fullName evidence="3">Secretion/DNA translocation related TadE-like protein</fullName>
    </submittedName>
</protein>
<evidence type="ECO:0000313" key="4">
    <source>
        <dbReference type="Proteomes" id="UP000316747"/>
    </source>
</evidence>
<feature type="transmembrane region" description="Helical" evidence="2">
    <location>
        <begin position="12"/>
        <end position="36"/>
    </location>
</feature>
<dbReference type="EMBL" id="VFPM01000001">
    <property type="protein sequence ID" value="TQM64510.1"/>
    <property type="molecule type" value="Genomic_DNA"/>
</dbReference>
<reference evidence="3 4" key="1">
    <citation type="submission" date="2019-06" db="EMBL/GenBank/DDBJ databases">
        <title>Genome sequencing of plant associated microbes to promote plant fitness in Sorghum bicolor and Oryza sativa.</title>
        <authorList>
            <person name="Coleman-Derr D."/>
        </authorList>
    </citation>
    <scope>NUCLEOTIDE SEQUENCE [LARGE SCALE GENOMIC DNA]</scope>
    <source>
        <strain evidence="3 4">KV-663</strain>
    </source>
</reference>
<feature type="region of interest" description="Disordered" evidence="1">
    <location>
        <begin position="100"/>
        <end position="119"/>
    </location>
</feature>
<dbReference type="InterPro" id="IPR021202">
    <property type="entry name" value="Rv3654c-like"/>
</dbReference>
<keyword evidence="2" id="KW-1133">Transmembrane helix</keyword>
<gene>
    <name evidence="3" type="ORF">FBY41_0878</name>
</gene>
<organism evidence="3 4">
    <name type="scientific">Humibacillus xanthopallidus</name>
    <dbReference type="NCBI Taxonomy" id="412689"/>
    <lineage>
        <taxon>Bacteria</taxon>
        <taxon>Bacillati</taxon>
        <taxon>Actinomycetota</taxon>
        <taxon>Actinomycetes</taxon>
        <taxon>Micrococcales</taxon>
        <taxon>Intrasporangiaceae</taxon>
        <taxon>Humibacillus</taxon>
    </lineage>
</organism>